<evidence type="ECO:0000313" key="1">
    <source>
        <dbReference type="EMBL" id="KAJ7729049.1"/>
    </source>
</evidence>
<accession>A0AAD7HV50</accession>
<sequence length="52" mass="5962">NVKQVQAAIKIPAGKLPTGPEIWASIRHKDFTRQVRNFLWKSMHSAHYIGSF</sequence>
<name>A0AAD7HV50_9AGAR</name>
<reference evidence="1" key="1">
    <citation type="submission" date="2023-03" db="EMBL/GenBank/DDBJ databases">
        <title>Massive genome expansion in bonnet fungi (Mycena s.s.) driven by repeated elements and novel gene families across ecological guilds.</title>
        <authorList>
            <consortium name="Lawrence Berkeley National Laboratory"/>
            <person name="Harder C.B."/>
            <person name="Miyauchi S."/>
            <person name="Viragh M."/>
            <person name="Kuo A."/>
            <person name="Thoen E."/>
            <person name="Andreopoulos B."/>
            <person name="Lu D."/>
            <person name="Skrede I."/>
            <person name="Drula E."/>
            <person name="Henrissat B."/>
            <person name="Morin E."/>
            <person name="Kohler A."/>
            <person name="Barry K."/>
            <person name="LaButti K."/>
            <person name="Morin E."/>
            <person name="Salamov A."/>
            <person name="Lipzen A."/>
            <person name="Mereny Z."/>
            <person name="Hegedus B."/>
            <person name="Baldrian P."/>
            <person name="Stursova M."/>
            <person name="Weitz H."/>
            <person name="Taylor A."/>
            <person name="Grigoriev I.V."/>
            <person name="Nagy L.G."/>
            <person name="Martin F."/>
            <person name="Kauserud H."/>
        </authorList>
    </citation>
    <scope>NUCLEOTIDE SEQUENCE</scope>
    <source>
        <strain evidence="1">CBHHK182m</strain>
    </source>
</reference>
<comment type="caution">
    <text evidence="1">The sequence shown here is derived from an EMBL/GenBank/DDBJ whole genome shotgun (WGS) entry which is preliminary data.</text>
</comment>
<evidence type="ECO:0000313" key="2">
    <source>
        <dbReference type="Proteomes" id="UP001215598"/>
    </source>
</evidence>
<proteinExistence type="predicted"/>
<feature type="non-terminal residue" evidence="1">
    <location>
        <position position="52"/>
    </location>
</feature>
<keyword evidence="2" id="KW-1185">Reference proteome</keyword>
<gene>
    <name evidence="1" type="ORF">B0H16DRAFT_1217780</name>
</gene>
<dbReference type="Proteomes" id="UP001215598">
    <property type="component" value="Unassembled WGS sequence"/>
</dbReference>
<protein>
    <submittedName>
        <fullName evidence="1">Uncharacterized protein</fullName>
    </submittedName>
</protein>
<organism evidence="1 2">
    <name type="scientific">Mycena metata</name>
    <dbReference type="NCBI Taxonomy" id="1033252"/>
    <lineage>
        <taxon>Eukaryota</taxon>
        <taxon>Fungi</taxon>
        <taxon>Dikarya</taxon>
        <taxon>Basidiomycota</taxon>
        <taxon>Agaricomycotina</taxon>
        <taxon>Agaricomycetes</taxon>
        <taxon>Agaricomycetidae</taxon>
        <taxon>Agaricales</taxon>
        <taxon>Marasmiineae</taxon>
        <taxon>Mycenaceae</taxon>
        <taxon>Mycena</taxon>
    </lineage>
</organism>
<dbReference type="EMBL" id="JARKIB010000168">
    <property type="protein sequence ID" value="KAJ7729049.1"/>
    <property type="molecule type" value="Genomic_DNA"/>
</dbReference>
<dbReference type="AlphaFoldDB" id="A0AAD7HV50"/>
<feature type="non-terminal residue" evidence="1">
    <location>
        <position position="1"/>
    </location>
</feature>